<dbReference type="OrthoDB" id="205662at2759"/>
<feature type="region of interest" description="Disordered" evidence="1">
    <location>
        <begin position="75"/>
        <end position="116"/>
    </location>
</feature>
<feature type="compositionally biased region" description="Polar residues" evidence="1">
    <location>
        <begin position="98"/>
        <end position="116"/>
    </location>
</feature>
<feature type="compositionally biased region" description="Basic residues" evidence="1">
    <location>
        <begin position="75"/>
        <end position="84"/>
    </location>
</feature>
<reference evidence="2 3" key="1">
    <citation type="submission" date="2019-07" db="EMBL/GenBank/DDBJ databases">
        <title>De Novo Assembly of kiwifruit Actinidia rufa.</title>
        <authorList>
            <person name="Sugita-Konishi S."/>
            <person name="Sato K."/>
            <person name="Mori E."/>
            <person name="Abe Y."/>
            <person name="Kisaki G."/>
            <person name="Hamano K."/>
            <person name="Suezawa K."/>
            <person name="Otani M."/>
            <person name="Fukuda T."/>
            <person name="Manabe T."/>
            <person name="Gomi K."/>
            <person name="Tabuchi M."/>
            <person name="Akimitsu K."/>
            <person name="Kataoka I."/>
        </authorList>
    </citation>
    <scope>NUCLEOTIDE SEQUENCE [LARGE SCALE GENOMIC DNA]</scope>
    <source>
        <strain evidence="3">cv. Fuchu</strain>
    </source>
</reference>
<organism evidence="2 3">
    <name type="scientific">Actinidia rufa</name>
    <dbReference type="NCBI Taxonomy" id="165716"/>
    <lineage>
        <taxon>Eukaryota</taxon>
        <taxon>Viridiplantae</taxon>
        <taxon>Streptophyta</taxon>
        <taxon>Embryophyta</taxon>
        <taxon>Tracheophyta</taxon>
        <taxon>Spermatophyta</taxon>
        <taxon>Magnoliopsida</taxon>
        <taxon>eudicotyledons</taxon>
        <taxon>Gunneridae</taxon>
        <taxon>Pentapetalae</taxon>
        <taxon>asterids</taxon>
        <taxon>Ericales</taxon>
        <taxon>Actinidiaceae</taxon>
        <taxon>Actinidia</taxon>
    </lineage>
</organism>
<comment type="caution">
    <text evidence="2">The sequence shown here is derived from an EMBL/GenBank/DDBJ whole genome shotgun (WGS) entry which is preliminary data.</text>
</comment>
<dbReference type="EMBL" id="BJWL01000028">
    <property type="protein sequence ID" value="GFZ20278.1"/>
    <property type="molecule type" value="Genomic_DNA"/>
</dbReference>
<evidence type="ECO:0000313" key="2">
    <source>
        <dbReference type="EMBL" id="GFZ20278.1"/>
    </source>
</evidence>
<dbReference type="AlphaFoldDB" id="A0A7J0HB83"/>
<proteinExistence type="predicted"/>
<evidence type="ECO:0000313" key="3">
    <source>
        <dbReference type="Proteomes" id="UP000585474"/>
    </source>
</evidence>
<gene>
    <name evidence="2" type="ORF">Acr_28g0009830</name>
</gene>
<dbReference type="Proteomes" id="UP000585474">
    <property type="component" value="Unassembled WGS sequence"/>
</dbReference>
<protein>
    <submittedName>
        <fullName evidence="2">Uncharacterized protein</fullName>
    </submittedName>
</protein>
<name>A0A7J0HB83_9ERIC</name>
<accession>A0A7J0HB83</accession>
<sequence length="152" mass="17140">MMLVQVVVYYPNLAKDSQKRAPSAKLVVGAKHVVGGCARLSSIRTRSLLLIEGAKEPPSRLPLLLEKRDSAFLARKRVPKRKNRAPKEDGSLPEQIGHKSNTPKPNRTKSSLVSVKSRQIENQLEFWRAIEVRRSRSGGHRRSAMSDRRPKL</sequence>
<keyword evidence="3" id="KW-1185">Reference proteome</keyword>
<evidence type="ECO:0000256" key="1">
    <source>
        <dbReference type="SAM" id="MobiDB-lite"/>
    </source>
</evidence>